<keyword evidence="3" id="KW-1185">Reference proteome</keyword>
<organism evidence="2 3">
    <name type="scientific">Crotalaria pallida</name>
    <name type="common">Smooth rattlebox</name>
    <name type="synonym">Crotalaria striata</name>
    <dbReference type="NCBI Taxonomy" id="3830"/>
    <lineage>
        <taxon>Eukaryota</taxon>
        <taxon>Viridiplantae</taxon>
        <taxon>Streptophyta</taxon>
        <taxon>Embryophyta</taxon>
        <taxon>Tracheophyta</taxon>
        <taxon>Spermatophyta</taxon>
        <taxon>Magnoliopsida</taxon>
        <taxon>eudicotyledons</taxon>
        <taxon>Gunneridae</taxon>
        <taxon>Pentapetalae</taxon>
        <taxon>rosids</taxon>
        <taxon>fabids</taxon>
        <taxon>Fabales</taxon>
        <taxon>Fabaceae</taxon>
        <taxon>Papilionoideae</taxon>
        <taxon>50 kb inversion clade</taxon>
        <taxon>genistoids sensu lato</taxon>
        <taxon>core genistoids</taxon>
        <taxon>Crotalarieae</taxon>
        <taxon>Crotalaria</taxon>
    </lineage>
</organism>
<dbReference type="Proteomes" id="UP001372338">
    <property type="component" value="Unassembled WGS sequence"/>
</dbReference>
<reference evidence="2 3" key="1">
    <citation type="submission" date="2024-01" db="EMBL/GenBank/DDBJ databases">
        <title>The genomes of 5 underutilized Papilionoideae crops provide insights into root nodulation and disease resistanc.</title>
        <authorList>
            <person name="Yuan L."/>
        </authorList>
    </citation>
    <scope>NUCLEOTIDE SEQUENCE [LARGE SCALE GENOMIC DNA]</scope>
    <source>
        <strain evidence="2">ZHUSHIDOU_FW_LH</strain>
        <tissue evidence="2">Leaf</tissue>
    </source>
</reference>
<protein>
    <submittedName>
        <fullName evidence="2">Uncharacterized protein</fullName>
    </submittedName>
</protein>
<comment type="caution">
    <text evidence="2">The sequence shown here is derived from an EMBL/GenBank/DDBJ whole genome shotgun (WGS) entry which is preliminary data.</text>
</comment>
<accession>A0AAN9E035</accession>
<evidence type="ECO:0000256" key="1">
    <source>
        <dbReference type="SAM" id="Phobius"/>
    </source>
</evidence>
<sequence>MYLPTDELQLVCLLMPPPRLTALQAEQKRSYQTMATATKTTIAEAMNSNRNHDPEQRCSWLELCRTPWSHRHRPPLTLSHIILILFTAPFLGLIVIAAFVGAFRAMASSLLI</sequence>
<keyword evidence="1" id="KW-0472">Membrane</keyword>
<feature type="transmembrane region" description="Helical" evidence="1">
    <location>
        <begin position="81"/>
        <end position="103"/>
    </location>
</feature>
<keyword evidence="1" id="KW-0812">Transmembrane</keyword>
<dbReference type="EMBL" id="JAYWIO010000008">
    <property type="protein sequence ID" value="KAK7243789.1"/>
    <property type="molecule type" value="Genomic_DNA"/>
</dbReference>
<evidence type="ECO:0000313" key="2">
    <source>
        <dbReference type="EMBL" id="KAK7243789.1"/>
    </source>
</evidence>
<keyword evidence="1" id="KW-1133">Transmembrane helix</keyword>
<evidence type="ECO:0000313" key="3">
    <source>
        <dbReference type="Proteomes" id="UP001372338"/>
    </source>
</evidence>
<name>A0AAN9E035_CROPI</name>
<dbReference type="AlphaFoldDB" id="A0AAN9E035"/>
<proteinExistence type="predicted"/>
<gene>
    <name evidence="2" type="ORF">RIF29_38601</name>
</gene>